<dbReference type="SUPFAM" id="SSF46785">
    <property type="entry name" value="Winged helix' DNA-binding domain"/>
    <property type="match status" value="1"/>
</dbReference>
<feature type="domain" description="HTH lysR-type" evidence="5">
    <location>
        <begin position="6"/>
        <end position="63"/>
    </location>
</feature>
<organism evidence="6 7">
    <name type="scientific">Pseudovibrio japonicus</name>
    <dbReference type="NCBI Taxonomy" id="366534"/>
    <lineage>
        <taxon>Bacteria</taxon>
        <taxon>Pseudomonadati</taxon>
        <taxon>Pseudomonadota</taxon>
        <taxon>Alphaproteobacteria</taxon>
        <taxon>Hyphomicrobiales</taxon>
        <taxon>Stappiaceae</taxon>
        <taxon>Pseudovibrio</taxon>
    </lineage>
</organism>
<evidence type="ECO:0000256" key="3">
    <source>
        <dbReference type="ARBA" id="ARBA00023125"/>
    </source>
</evidence>
<dbReference type="InterPro" id="IPR005119">
    <property type="entry name" value="LysR_subst-bd"/>
</dbReference>
<sequence length="297" mass="32936">MTNSLPPLNALRAFEAAARHSNFTRAAEELGMTQAAVSYQIKVLEDRSGKPLFKRVGRQVVLTEAGMQFAAIASEAFQSIRNGFAALQETNEVTLKVSVLPTFAMNWLSLRIGAFQIQNPKMAVQLNTSTDLIDFASAGVDVGIRNGSGDWPGLCKHKLCNITYSPMLSPKLAESVGGIHKPEDLLKLPLVDIGDPWWLSWFEAAGVEATDFLNQHSSQMGPQTVDGNIALAGHGVAILSPIYYDSELRDGRLVQPFELECVEEKPIWLVYREAQRNHRTIKLFRNWIFSEMEKDGC</sequence>
<evidence type="ECO:0000259" key="5">
    <source>
        <dbReference type="PROSITE" id="PS50931"/>
    </source>
</evidence>
<evidence type="ECO:0000256" key="1">
    <source>
        <dbReference type="ARBA" id="ARBA00009437"/>
    </source>
</evidence>
<dbReference type="InterPro" id="IPR036390">
    <property type="entry name" value="WH_DNA-bd_sf"/>
</dbReference>
<dbReference type="PRINTS" id="PR00039">
    <property type="entry name" value="HTHLYSR"/>
</dbReference>
<dbReference type="Pfam" id="PF03466">
    <property type="entry name" value="LysR_substrate"/>
    <property type="match status" value="1"/>
</dbReference>
<dbReference type="PANTHER" id="PTHR30537">
    <property type="entry name" value="HTH-TYPE TRANSCRIPTIONAL REGULATOR"/>
    <property type="match status" value="1"/>
</dbReference>
<dbReference type="Gene3D" id="3.40.190.10">
    <property type="entry name" value="Periplasmic binding protein-like II"/>
    <property type="match status" value="2"/>
</dbReference>
<dbReference type="Pfam" id="PF00126">
    <property type="entry name" value="HTH_1"/>
    <property type="match status" value="1"/>
</dbReference>
<proteinExistence type="inferred from homology"/>
<reference evidence="7" key="1">
    <citation type="journal article" date="2019" name="Int. J. Syst. Evol. Microbiol.">
        <title>The Global Catalogue of Microorganisms (GCM) 10K type strain sequencing project: providing services to taxonomists for standard genome sequencing and annotation.</title>
        <authorList>
            <consortium name="The Broad Institute Genomics Platform"/>
            <consortium name="The Broad Institute Genome Sequencing Center for Infectious Disease"/>
            <person name="Wu L."/>
            <person name="Ma J."/>
        </authorList>
    </citation>
    <scope>NUCLEOTIDE SEQUENCE [LARGE SCALE GENOMIC DNA]</scope>
    <source>
        <strain evidence="7">KCTC 12861</strain>
    </source>
</reference>
<comment type="similarity">
    <text evidence="1">Belongs to the LysR transcriptional regulatory family.</text>
</comment>
<dbReference type="InterPro" id="IPR036388">
    <property type="entry name" value="WH-like_DNA-bd_sf"/>
</dbReference>
<protein>
    <submittedName>
        <fullName evidence="6">LysR family transcriptional regulator</fullName>
    </submittedName>
</protein>
<dbReference type="PANTHER" id="PTHR30537:SF26">
    <property type="entry name" value="GLYCINE CLEAVAGE SYSTEM TRANSCRIPTIONAL ACTIVATOR"/>
    <property type="match status" value="1"/>
</dbReference>
<keyword evidence="4" id="KW-0804">Transcription</keyword>
<dbReference type="Gene3D" id="1.10.10.10">
    <property type="entry name" value="Winged helix-like DNA-binding domain superfamily/Winged helix DNA-binding domain"/>
    <property type="match status" value="1"/>
</dbReference>
<evidence type="ECO:0000313" key="7">
    <source>
        <dbReference type="Proteomes" id="UP000637980"/>
    </source>
</evidence>
<dbReference type="InterPro" id="IPR058163">
    <property type="entry name" value="LysR-type_TF_proteobact-type"/>
</dbReference>
<keyword evidence="3" id="KW-0238">DNA-binding</keyword>
<name>A0ABQ3ELJ9_9HYPH</name>
<gene>
    <name evidence="6" type="ORF">GCM10007094_35250</name>
</gene>
<evidence type="ECO:0000313" key="6">
    <source>
        <dbReference type="EMBL" id="GHB42871.1"/>
    </source>
</evidence>
<evidence type="ECO:0000256" key="2">
    <source>
        <dbReference type="ARBA" id="ARBA00023015"/>
    </source>
</evidence>
<dbReference type="EMBL" id="BMXE01000007">
    <property type="protein sequence ID" value="GHB42871.1"/>
    <property type="molecule type" value="Genomic_DNA"/>
</dbReference>
<dbReference type="CDD" id="cd08432">
    <property type="entry name" value="PBP2_GcdR_TrpI_HvrB_AmpR_like"/>
    <property type="match status" value="1"/>
</dbReference>
<dbReference type="Proteomes" id="UP000637980">
    <property type="component" value="Unassembled WGS sequence"/>
</dbReference>
<accession>A0ABQ3ELJ9</accession>
<keyword evidence="2" id="KW-0805">Transcription regulation</keyword>
<dbReference type="InterPro" id="IPR000847">
    <property type="entry name" value="LysR_HTH_N"/>
</dbReference>
<keyword evidence="7" id="KW-1185">Reference proteome</keyword>
<dbReference type="RefSeq" id="WP_189438117.1">
    <property type="nucleotide sequence ID" value="NZ_BMXE01000007.1"/>
</dbReference>
<comment type="caution">
    <text evidence="6">The sequence shown here is derived from an EMBL/GenBank/DDBJ whole genome shotgun (WGS) entry which is preliminary data.</text>
</comment>
<evidence type="ECO:0000256" key="4">
    <source>
        <dbReference type="ARBA" id="ARBA00023163"/>
    </source>
</evidence>
<dbReference type="PROSITE" id="PS50931">
    <property type="entry name" value="HTH_LYSR"/>
    <property type="match status" value="1"/>
</dbReference>
<dbReference type="SUPFAM" id="SSF53850">
    <property type="entry name" value="Periplasmic binding protein-like II"/>
    <property type="match status" value="1"/>
</dbReference>